<evidence type="ECO:0000259" key="1">
    <source>
        <dbReference type="Pfam" id="PF20275"/>
    </source>
</evidence>
<protein>
    <recommendedName>
        <fullName evidence="1">ABC-three component systems C-terminal domain-containing protein</fullName>
    </recommendedName>
</protein>
<dbReference type="InterPro" id="IPR046919">
    <property type="entry name" value="ABC-3C_CTD10"/>
</dbReference>
<name>A0ABU0IYT4_9CAUL</name>
<accession>A0ABU0IYT4</accession>
<gene>
    <name evidence="2" type="ORF">QO010_004126</name>
</gene>
<dbReference type="Proteomes" id="UP001228905">
    <property type="component" value="Unassembled WGS sequence"/>
</dbReference>
<dbReference type="RefSeq" id="WP_307352359.1">
    <property type="nucleotide sequence ID" value="NZ_JAUSVS010000011.1"/>
</dbReference>
<dbReference type="Pfam" id="PF20275">
    <property type="entry name" value="CTD10"/>
    <property type="match status" value="1"/>
</dbReference>
<evidence type="ECO:0000313" key="2">
    <source>
        <dbReference type="EMBL" id="MDQ0466333.1"/>
    </source>
</evidence>
<keyword evidence="3" id="KW-1185">Reference proteome</keyword>
<reference evidence="2 3" key="1">
    <citation type="submission" date="2023-07" db="EMBL/GenBank/DDBJ databases">
        <title>Genomic Encyclopedia of Type Strains, Phase IV (KMG-IV): sequencing the most valuable type-strain genomes for metagenomic binning, comparative biology and taxonomic classification.</title>
        <authorList>
            <person name="Goeker M."/>
        </authorList>
    </citation>
    <scope>NUCLEOTIDE SEQUENCE [LARGE SCALE GENOMIC DNA]</scope>
    <source>
        <strain evidence="2 3">DSM 18695</strain>
    </source>
</reference>
<feature type="domain" description="ABC-three component systems C-terminal" evidence="1">
    <location>
        <begin position="163"/>
        <end position="289"/>
    </location>
</feature>
<comment type="caution">
    <text evidence="2">The sequence shown here is derived from an EMBL/GenBank/DDBJ whole genome shotgun (WGS) entry which is preliminary data.</text>
</comment>
<evidence type="ECO:0000313" key="3">
    <source>
        <dbReference type="Proteomes" id="UP001228905"/>
    </source>
</evidence>
<sequence length="297" mass="32774">MELKLRQASGDAFQDLFSRLMARLHGDDFVRVRPFGSLGDKGCDGYLISDGKVFQCYGALGGDKGKVESLIEKMDEDFEKAKQKLPHIMKEWHMVHNIVDGLPVHAVEKLEALKKANPNLKFGFIGFEGFIERLFKLPKDDIENFVGPVVTNQDAVSMQLPELRDLVAAVAAAADAVTAGSKPIKPVPVDKLELNKLPGHWRSLIAGGWQNAHHVRDYIAKHHNPMLGETLAGAFQGRYQYLKAQLLEPAAIMYALYVMVTGPGESTPQRQVAAQALLAYLFESCDIFEDAPSEATA</sequence>
<organism evidence="2 3">
    <name type="scientific">Caulobacter ginsengisoli</name>
    <dbReference type="NCBI Taxonomy" id="400775"/>
    <lineage>
        <taxon>Bacteria</taxon>
        <taxon>Pseudomonadati</taxon>
        <taxon>Pseudomonadota</taxon>
        <taxon>Alphaproteobacteria</taxon>
        <taxon>Caulobacterales</taxon>
        <taxon>Caulobacteraceae</taxon>
        <taxon>Caulobacter</taxon>
    </lineage>
</organism>
<dbReference type="EMBL" id="JAUSVS010000011">
    <property type="protein sequence ID" value="MDQ0466333.1"/>
    <property type="molecule type" value="Genomic_DNA"/>
</dbReference>
<proteinExistence type="predicted"/>